<name>A0AAV2FF49_9ROSI</name>
<evidence type="ECO:0000313" key="1">
    <source>
        <dbReference type="EMBL" id="CAL1396889.1"/>
    </source>
</evidence>
<accession>A0AAV2FF49</accession>
<keyword evidence="2" id="KW-1185">Reference proteome</keyword>
<dbReference type="EMBL" id="OZ034819">
    <property type="protein sequence ID" value="CAL1396889.1"/>
    <property type="molecule type" value="Genomic_DNA"/>
</dbReference>
<gene>
    <name evidence="1" type="ORF">LTRI10_LOCUS37230</name>
</gene>
<evidence type="ECO:0000313" key="2">
    <source>
        <dbReference type="Proteomes" id="UP001497516"/>
    </source>
</evidence>
<reference evidence="1 2" key="1">
    <citation type="submission" date="2024-04" db="EMBL/GenBank/DDBJ databases">
        <authorList>
            <person name="Fracassetti M."/>
        </authorList>
    </citation>
    <scope>NUCLEOTIDE SEQUENCE [LARGE SCALE GENOMIC DNA]</scope>
</reference>
<proteinExistence type="predicted"/>
<dbReference type="AlphaFoldDB" id="A0AAV2FF49"/>
<dbReference type="Proteomes" id="UP001497516">
    <property type="component" value="Chromosome 6"/>
</dbReference>
<organism evidence="1 2">
    <name type="scientific">Linum trigynum</name>
    <dbReference type="NCBI Taxonomy" id="586398"/>
    <lineage>
        <taxon>Eukaryota</taxon>
        <taxon>Viridiplantae</taxon>
        <taxon>Streptophyta</taxon>
        <taxon>Embryophyta</taxon>
        <taxon>Tracheophyta</taxon>
        <taxon>Spermatophyta</taxon>
        <taxon>Magnoliopsida</taxon>
        <taxon>eudicotyledons</taxon>
        <taxon>Gunneridae</taxon>
        <taxon>Pentapetalae</taxon>
        <taxon>rosids</taxon>
        <taxon>fabids</taxon>
        <taxon>Malpighiales</taxon>
        <taxon>Linaceae</taxon>
        <taxon>Linum</taxon>
    </lineage>
</organism>
<sequence length="117" mass="13848">MDMPLSQLSLHLAAVFPVSPLTASHRSSLIQRRRPCSLLRVNRSIQQRRPCSLVCVNYGFTITIVLRRDLSISLQESKWQLSGDERNYALGNWICNGERWWETNKRMRWEHINLQRR</sequence>
<protein>
    <submittedName>
        <fullName evidence="1">Uncharacterized protein</fullName>
    </submittedName>
</protein>